<dbReference type="SUPFAM" id="SSF141523">
    <property type="entry name" value="L,D-transpeptidase catalytic domain-like"/>
    <property type="match status" value="1"/>
</dbReference>
<organism evidence="11 12">
    <name type="scientific">Methylobacterium durans</name>
    <dbReference type="NCBI Taxonomy" id="2202825"/>
    <lineage>
        <taxon>Bacteria</taxon>
        <taxon>Pseudomonadati</taxon>
        <taxon>Pseudomonadota</taxon>
        <taxon>Alphaproteobacteria</taxon>
        <taxon>Hyphomicrobiales</taxon>
        <taxon>Methylobacteriaceae</taxon>
        <taxon>Methylobacterium</taxon>
    </lineage>
</organism>
<dbReference type="AlphaFoldDB" id="A0A2U8W649"/>
<dbReference type="GO" id="GO:0008360">
    <property type="term" value="P:regulation of cell shape"/>
    <property type="evidence" value="ECO:0007669"/>
    <property type="project" value="UniProtKB-UniRule"/>
</dbReference>
<reference evidence="12" key="1">
    <citation type="submission" date="2018-05" db="EMBL/GenBank/DDBJ databases">
        <title>Complete Genome Sequence of Methylobacterium sp. 17SD2-17.</title>
        <authorList>
            <person name="Srinivasan S."/>
        </authorList>
    </citation>
    <scope>NUCLEOTIDE SEQUENCE [LARGE SCALE GENOMIC DNA]</scope>
    <source>
        <strain evidence="12">17SD2-17</strain>
    </source>
</reference>
<evidence type="ECO:0000256" key="2">
    <source>
        <dbReference type="ARBA" id="ARBA00005992"/>
    </source>
</evidence>
<evidence type="ECO:0000313" key="12">
    <source>
        <dbReference type="Proteomes" id="UP000245926"/>
    </source>
</evidence>
<accession>A0A2U8W649</accession>
<dbReference type="Proteomes" id="UP000245926">
    <property type="component" value="Chromosome"/>
</dbReference>
<dbReference type="UniPathway" id="UPA00219"/>
<keyword evidence="5 7" id="KW-0573">Peptidoglycan synthesis</keyword>
<evidence type="ECO:0000256" key="1">
    <source>
        <dbReference type="ARBA" id="ARBA00004752"/>
    </source>
</evidence>
<dbReference type="OrthoDB" id="463216at2"/>
<dbReference type="GO" id="GO:0018104">
    <property type="term" value="P:peptidoglycan-protein cross-linking"/>
    <property type="evidence" value="ECO:0007669"/>
    <property type="project" value="TreeGrafter"/>
</dbReference>
<dbReference type="InterPro" id="IPR005490">
    <property type="entry name" value="LD_TPept_cat_dom"/>
</dbReference>
<keyword evidence="3" id="KW-0808">Transferase</keyword>
<feature type="active site" description="Nucleophile" evidence="7">
    <location>
        <position position="139"/>
    </location>
</feature>
<sequence>MVGGQSHSRSARQGSGRREPTSRAVSILPILRNAALAALVLVGTGGPAAAGIVARIDQSSQRMRVYVDGMLAYDWPVSTARRGFVTPNGSYRVGLMAPMWRSRKYHGSPMPHAMFFRGGYAIHGTYAVGHLGRRASHGCVRLSPANARTLYRLTQIYGGARVLVRN</sequence>
<keyword evidence="9" id="KW-0812">Transmembrane</keyword>
<dbReference type="CDD" id="cd16913">
    <property type="entry name" value="YkuD_like"/>
    <property type="match status" value="1"/>
</dbReference>
<proteinExistence type="inferred from homology"/>
<evidence type="ECO:0000256" key="9">
    <source>
        <dbReference type="SAM" id="Phobius"/>
    </source>
</evidence>
<evidence type="ECO:0000256" key="7">
    <source>
        <dbReference type="PROSITE-ProRule" id="PRU01373"/>
    </source>
</evidence>
<evidence type="ECO:0000256" key="5">
    <source>
        <dbReference type="ARBA" id="ARBA00022984"/>
    </source>
</evidence>
<protein>
    <recommendedName>
        <fullName evidence="10">L,D-TPase catalytic domain-containing protein</fullName>
    </recommendedName>
</protein>
<keyword evidence="9" id="KW-0472">Membrane</keyword>
<evidence type="ECO:0000256" key="4">
    <source>
        <dbReference type="ARBA" id="ARBA00022960"/>
    </source>
</evidence>
<dbReference type="PANTHER" id="PTHR30582:SF2">
    <property type="entry name" value="L,D-TRANSPEPTIDASE YCIB-RELATED"/>
    <property type="match status" value="1"/>
</dbReference>
<evidence type="ECO:0000313" key="11">
    <source>
        <dbReference type="EMBL" id="AWN41519.1"/>
    </source>
</evidence>
<feature type="transmembrane region" description="Helical" evidence="9">
    <location>
        <begin position="34"/>
        <end position="54"/>
    </location>
</feature>
<dbReference type="GO" id="GO:0016740">
    <property type="term" value="F:transferase activity"/>
    <property type="evidence" value="ECO:0007669"/>
    <property type="project" value="UniProtKB-KW"/>
</dbReference>
<evidence type="ECO:0000259" key="10">
    <source>
        <dbReference type="PROSITE" id="PS52029"/>
    </source>
</evidence>
<dbReference type="PROSITE" id="PS52029">
    <property type="entry name" value="LD_TPASE"/>
    <property type="match status" value="1"/>
</dbReference>
<comment type="similarity">
    <text evidence="2">Belongs to the YkuD family.</text>
</comment>
<dbReference type="GO" id="GO:0005576">
    <property type="term" value="C:extracellular region"/>
    <property type="evidence" value="ECO:0007669"/>
    <property type="project" value="TreeGrafter"/>
</dbReference>
<comment type="pathway">
    <text evidence="1 7">Cell wall biogenesis; peptidoglycan biosynthesis.</text>
</comment>
<evidence type="ECO:0000256" key="8">
    <source>
        <dbReference type="SAM" id="MobiDB-lite"/>
    </source>
</evidence>
<dbReference type="InterPro" id="IPR050979">
    <property type="entry name" value="LD-transpeptidase"/>
</dbReference>
<keyword evidence="9" id="KW-1133">Transmembrane helix</keyword>
<dbReference type="Gene3D" id="2.40.440.10">
    <property type="entry name" value="L,D-transpeptidase catalytic domain-like"/>
    <property type="match status" value="1"/>
</dbReference>
<dbReference type="PANTHER" id="PTHR30582">
    <property type="entry name" value="L,D-TRANSPEPTIDASE"/>
    <property type="match status" value="1"/>
</dbReference>
<dbReference type="KEGG" id="mets:DK389_14605"/>
<evidence type="ECO:0000256" key="6">
    <source>
        <dbReference type="ARBA" id="ARBA00023316"/>
    </source>
</evidence>
<name>A0A2U8W649_9HYPH</name>
<keyword evidence="4 7" id="KW-0133">Cell shape</keyword>
<keyword evidence="6 7" id="KW-0961">Cell wall biogenesis/degradation</keyword>
<dbReference type="EMBL" id="CP029550">
    <property type="protein sequence ID" value="AWN41519.1"/>
    <property type="molecule type" value="Genomic_DNA"/>
</dbReference>
<evidence type="ECO:0000256" key="3">
    <source>
        <dbReference type="ARBA" id="ARBA00022679"/>
    </source>
</evidence>
<dbReference type="InterPro" id="IPR038063">
    <property type="entry name" value="Transpep_catalytic_dom"/>
</dbReference>
<feature type="domain" description="L,D-TPase catalytic" evidence="10">
    <location>
        <begin position="52"/>
        <end position="165"/>
    </location>
</feature>
<gene>
    <name evidence="11" type="ORF">DK389_14605</name>
</gene>
<keyword evidence="12" id="KW-1185">Reference proteome</keyword>
<feature type="compositionally biased region" description="Polar residues" evidence="8">
    <location>
        <begin position="1"/>
        <end position="13"/>
    </location>
</feature>
<dbReference type="GO" id="GO:0071555">
    <property type="term" value="P:cell wall organization"/>
    <property type="evidence" value="ECO:0007669"/>
    <property type="project" value="UniProtKB-UniRule"/>
</dbReference>
<feature type="region of interest" description="Disordered" evidence="8">
    <location>
        <begin position="1"/>
        <end position="22"/>
    </location>
</feature>
<dbReference type="GO" id="GO:0071972">
    <property type="term" value="F:peptidoglycan L,D-transpeptidase activity"/>
    <property type="evidence" value="ECO:0007669"/>
    <property type="project" value="TreeGrafter"/>
</dbReference>
<feature type="active site" description="Proton donor/acceptor" evidence="7">
    <location>
        <position position="123"/>
    </location>
</feature>
<dbReference type="Pfam" id="PF03734">
    <property type="entry name" value="YkuD"/>
    <property type="match status" value="1"/>
</dbReference>